<dbReference type="EMBL" id="BAABQM010000002">
    <property type="protein sequence ID" value="GAA5414636.1"/>
    <property type="molecule type" value="Genomic_DNA"/>
</dbReference>
<feature type="region of interest" description="Disordered" evidence="1">
    <location>
        <begin position="535"/>
        <end position="594"/>
    </location>
</feature>
<comment type="caution">
    <text evidence="3">The sequence shown here is derived from an EMBL/GenBank/DDBJ whole genome shotgun (WGS) entry which is preliminary data.</text>
</comment>
<evidence type="ECO:0000256" key="1">
    <source>
        <dbReference type="SAM" id="MobiDB-lite"/>
    </source>
</evidence>
<gene>
    <name evidence="3" type="ORF">UREOM_3470</name>
</gene>
<proteinExistence type="predicted"/>
<evidence type="ECO:0000313" key="3">
    <source>
        <dbReference type="EMBL" id="GAA5414636.1"/>
    </source>
</evidence>
<reference evidence="3" key="1">
    <citation type="submission" date="2024-02" db="EMBL/GenBank/DDBJ databases">
        <title>Draft genome sequence of new strains in genus Ureaplasma.</title>
        <authorList>
            <person name="Nakajima Y."/>
            <person name="Segawa T."/>
        </authorList>
    </citation>
    <scope>NUCLEOTIDE SEQUENCE [LARGE SCALE GENOMIC DNA]</scope>
    <source>
        <strain evidence="3">OM1</strain>
    </source>
</reference>
<feature type="compositionally biased region" description="Low complexity" evidence="1">
    <location>
        <begin position="299"/>
        <end position="311"/>
    </location>
</feature>
<feature type="compositionally biased region" description="Basic and acidic residues" evidence="1">
    <location>
        <begin position="312"/>
        <end position="324"/>
    </location>
</feature>
<feature type="compositionally biased region" description="Basic and acidic residues" evidence="1">
    <location>
        <begin position="554"/>
        <end position="569"/>
    </location>
</feature>
<accession>A0ABP9U5K8</accession>
<feature type="region of interest" description="Disordered" evidence="1">
    <location>
        <begin position="114"/>
        <end position="179"/>
    </location>
</feature>
<dbReference type="PROSITE" id="PS51257">
    <property type="entry name" value="PROKAR_LIPOPROTEIN"/>
    <property type="match status" value="1"/>
</dbReference>
<feature type="region of interest" description="Disordered" evidence="1">
    <location>
        <begin position="299"/>
        <end position="374"/>
    </location>
</feature>
<dbReference type="RefSeq" id="WP_353289797.1">
    <property type="nucleotide sequence ID" value="NZ_BAABQM010000002.1"/>
</dbReference>
<keyword evidence="2" id="KW-0732">Signal</keyword>
<protein>
    <submittedName>
        <fullName evidence="3">Uncharacterized protein</fullName>
    </submittedName>
</protein>
<feature type="chain" id="PRO_5046651427" evidence="2">
    <location>
        <begin position="35"/>
        <end position="594"/>
    </location>
</feature>
<feature type="compositionally biased region" description="Low complexity" evidence="1">
    <location>
        <begin position="123"/>
        <end position="132"/>
    </location>
</feature>
<dbReference type="Proteomes" id="UP001449582">
    <property type="component" value="Unassembled WGS sequence"/>
</dbReference>
<sequence>MKLKKLLKIGLPILGVAALAVTLPVALTSCSNTAKEATKANTVLFTAQNQENFIKAINGLSVKEITKAKVISLLKQNGLTNTSVINENGIKITENANKTVNLYIPLNGNDAWTPYQGQMPKASTSSSSTSSTAKPAADTHNTNQSAASSANHDGAKSTSNQEKDKTPNQANDATGKKVEKAKPSTAAALFLSSFAAKAPVAPAKTTTVKLSASAQKAFIEDMKTMTEADATKDTNAAIISALENSHIGDLPEHSVKSVTYNTNGTLTIDLNDGFMTAKEGTEPASSHLTISGVEFKAATPAPANTGTAGQADSHKEQPKKDADSSKSGSSKETPAKKDAEKTKSDSKETPAKKDAEKTSKSESTKTTPKTEKEHKKETFKAIYAFGQIQFSNIATKDSVLVQAKGSKLAASYDASALSGYIANSTNDPMVQNVSISSLDQINSAANLKDTLVLALLNSGLPLSAINVNSLTASTIAATQATKKAAATNLQIKFDVKLNSSVEVNGKEVTSISGTFATSFDYAATKDFKAVSVTAGSSDSSQAPASKKVTPAPVVKKDAQEKGAKQKEVKAGQGPATSHSNTEHEHSENANPAKK</sequence>
<feature type="compositionally biased region" description="Basic and acidic residues" evidence="1">
    <location>
        <begin position="333"/>
        <end position="374"/>
    </location>
</feature>
<organism evidence="3 4">
    <name type="scientific">Ureaplasma ceti</name>
    <dbReference type="NCBI Taxonomy" id="3119530"/>
    <lineage>
        <taxon>Bacteria</taxon>
        <taxon>Bacillati</taxon>
        <taxon>Mycoplasmatota</taxon>
        <taxon>Mycoplasmoidales</taxon>
        <taxon>Mycoplasmoidaceae</taxon>
        <taxon>Ureaplasma</taxon>
    </lineage>
</organism>
<name>A0ABP9U5K8_9BACT</name>
<feature type="compositionally biased region" description="Polar residues" evidence="1">
    <location>
        <begin position="139"/>
        <end position="160"/>
    </location>
</feature>
<keyword evidence="4" id="KW-1185">Reference proteome</keyword>
<evidence type="ECO:0000256" key="2">
    <source>
        <dbReference type="SAM" id="SignalP"/>
    </source>
</evidence>
<evidence type="ECO:0000313" key="4">
    <source>
        <dbReference type="Proteomes" id="UP001449582"/>
    </source>
</evidence>
<feature type="signal peptide" evidence="2">
    <location>
        <begin position="1"/>
        <end position="34"/>
    </location>
</feature>